<evidence type="ECO:0000313" key="2">
    <source>
        <dbReference type="EMBL" id="PZG13533.1"/>
    </source>
</evidence>
<reference evidence="2 3" key="1">
    <citation type="submission" date="2018-01" db="EMBL/GenBank/DDBJ databases">
        <title>Draft genome sequence of Nonomuraea sp. KC333.</title>
        <authorList>
            <person name="Sahin N."/>
            <person name="Saygin H."/>
            <person name="Ay H."/>
        </authorList>
    </citation>
    <scope>NUCLEOTIDE SEQUENCE [LARGE SCALE GENOMIC DNA]</scope>
    <source>
        <strain evidence="2 3">KC333</strain>
    </source>
</reference>
<dbReference type="PANTHER" id="PTHR35333:SF3">
    <property type="entry name" value="BETA-LACTAMASE-TYPE TRANSPEPTIDASE FOLD CONTAINING PROTEIN"/>
    <property type="match status" value="1"/>
</dbReference>
<evidence type="ECO:0000313" key="3">
    <source>
        <dbReference type="Proteomes" id="UP000249304"/>
    </source>
</evidence>
<dbReference type="EMBL" id="POUD01000153">
    <property type="protein sequence ID" value="PZG13533.1"/>
    <property type="molecule type" value="Genomic_DNA"/>
</dbReference>
<evidence type="ECO:0000259" key="1">
    <source>
        <dbReference type="Pfam" id="PF13354"/>
    </source>
</evidence>
<dbReference type="OrthoDB" id="3524371at2"/>
<dbReference type="AlphaFoldDB" id="A0A2W2DSH2"/>
<keyword evidence="3" id="KW-1185">Reference proteome</keyword>
<dbReference type="PANTHER" id="PTHR35333">
    <property type="entry name" value="BETA-LACTAMASE"/>
    <property type="match status" value="1"/>
</dbReference>
<sequence>MGGGHVRTMWTAWLGLALVAGCGAEPAPPKPAVVRAPVKAARCFLKFPDVRAGHAARARLERDISRYVRDRPGRVVYGALDLVSGISLGQGEHERDFITASGAKVDILAALLHGSAGRLDEGERDLASRMITESDNSAADTLWSRVGAGGAMSDFYRRIGLKETTPGPSEYWGGTRTSPADRIRLLKVLINGGKGLSQGDRALVLGLMGRVMAEQAWGVSAAARPGDRVALKNGWTPRPFEGGTWAVTSYGRVVGPGRDLLLSVQTDHQPGEGTGIQTIEGIARLIGSRFDSLTPTTTRPCPTRPTF</sequence>
<name>A0A2W2DSH2_9ACTN</name>
<dbReference type="Pfam" id="PF13354">
    <property type="entry name" value="Beta-lactamase2"/>
    <property type="match status" value="1"/>
</dbReference>
<dbReference type="SUPFAM" id="SSF56601">
    <property type="entry name" value="beta-lactamase/transpeptidase-like"/>
    <property type="match status" value="1"/>
</dbReference>
<comment type="caution">
    <text evidence="2">The sequence shown here is derived from an EMBL/GenBank/DDBJ whole genome shotgun (WGS) entry which is preliminary data.</text>
</comment>
<dbReference type="InterPro" id="IPR045155">
    <property type="entry name" value="Beta-lactam_cat"/>
</dbReference>
<organism evidence="2 3">
    <name type="scientific">Nonomuraea aridisoli</name>
    <dbReference type="NCBI Taxonomy" id="2070368"/>
    <lineage>
        <taxon>Bacteria</taxon>
        <taxon>Bacillati</taxon>
        <taxon>Actinomycetota</taxon>
        <taxon>Actinomycetes</taxon>
        <taxon>Streptosporangiales</taxon>
        <taxon>Streptosporangiaceae</taxon>
        <taxon>Nonomuraea</taxon>
    </lineage>
</organism>
<dbReference type="GO" id="GO:0008800">
    <property type="term" value="F:beta-lactamase activity"/>
    <property type="evidence" value="ECO:0007669"/>
    <property type="project" value="InterPro"/>
</dbReference>
<dbReference type="InterPro" id="IPR000871">
    <property type="entry name" value="Beta-lactam_class-A"/>
</dbReference>
<dbReference type="PROSITE" id="PS51257">
    <property type="entry name" value="PROKAR_LIPOPROTEIN"/>
    <property type="match status" value="1"/>
</dbReference>
<proteinExistence type="predicted"/>
<keyword evidence="2" id="KW-0378">Hydrolase</keyword>
<dbReference type="GO" id="GO:0046677">
    <property type="term" value="P:response to antibiotic"/>
    <property type="evidence" value="ECO:0007669"/>
    <property type="project" value="InterPro"/>
</dbReference>
<feature type="domain" description="Beta-lactamase class A catalytic" evidence="1">
    <location>
        <begin position="124"/>
        <end position="235"/>
    </location>
</feature>
<dbReference type="InterPro" id="IPR012338">
    <property type="entry name" value="Beta-lactam/transpept-like"/>
</dbReference>
<dbReference type="Gene3D" id="3.40.710.10">
    <property type="entry name" value="DD-peptidase/beta-lactamase superfamily"/>
    <property type="match status" value="1"/>
</dbReference>
<protein>
    <submittedName>
        <fullName evidence="2">Serine hydrolase</fullName>
    </submittedName>
</protein>
<dbReference type="GO" id="GO:0030655">
    <property type="term" value="P:beta-lactam antibiotic catabolic process"/>
    <property type="evidence" value="ECO:0007669"/>
    <property type="project" value="InterPro"/>
</dbReference>
<dbReference type="Proteomes" id="UP000249304">
    <property type="component" value="Unassembled WGS sequence"/>
</dbReference>
<gene>
    <name evidence="2" type="ORF">C1J01_29675</name>
</gene>
<accession>A0A2W2DSH2</accession>